<evidence type="ECO:0000313" key="1">
    <source>
        <dbReference type="EMBL" id="KAF3845768.1"/>
    </source>
</evidence>
<keyword evidence="2" id="KW-1185">Reference proteome</keyword>
<dbReference type="EMBL" id="JAAKFY010000014">
    <property type="protein sequence ID" value="KAF3845768.1"/>
    <property type="molecule type" value="Genomic_DNA"/>
</dbReference>
<dbReference type="AlphaFoldDB" id="A0A7J5YBP5"/>
<comment type="caution">
    <text evidence="1">The sequence shown here is derived from an EMBL/GenBank/DDBJ whole genome shotgun (WGS) entry which is preliminary data.</text>
</comment>
<protein>
    <submittedName>
        <fullName evidence="1">Uncharacterized protein</fullName>
    </submittedName>
</protein>
<dbReference type="Proteomes" id="UP000518266">
    <property type="component" value="Unassembled WGS sequence"/>
</dbReference>
<organism evidence="1 2">
    <name type="scientific">Dissostichus mawsoni</name>
    <name type="common">Antarctic cod</name>
    <dbReference type="NCBI Taxonomy" id="36200"/>
    <lineage>
        <taxon>Eukaryota</taxon>
        <taxon>Metazoa</taxon>
        <taxon>Chordata</taxon>
        <taxon>Craniata</taxon>
        <taxon>Vertebrata</taxon>
        <taxon>Euteleostomi</taxon>
        <taxon>Actinopterygii</taxon>
        <taxon>Neopterygii</taxon>
        <taxon>Teleostei</taxon>
        <taxon>Neoteleostei</taxon>
        <taxon>Acanthomorphata</taxon>
        <taxon>Eupercaria</taxon>
        <taxon>Perciformes</taxon>
        <taxon>Notothenioidei</taxon>
        <taxon>Nototheniidae</taxon>
        <taxon>Dissostichus</taxon>
    </lineage>
</organism>
<sequence>MNSFSKAPAKHQSSERHMMSVVHLKTFGECRHILDQAEDFDQKTVHCASGHLAQLKSFDCCFFLFTFTGTFEIADVLFGIPQSKTLDMQFSLARIADFCQSVEREKAKFNDIFEKTVQAVGQPSALRGNPDAHAHYSQLHAAVIDNILIQSRNRFEDHQRLMFVGLLDSPQFEKIQAHISRDRAQESDGELLHKV</sequence>
<accession>A0A7J5YBP5</accession>
<dbReference type="OrthoDB" id="8962491at2759"/>
<name>A0A7J5YBP5_DISMA</name>
<evidence type="ECO:0000313" key="2">
    <source>
        <dbReference type="Proteomes" id="UP000518266"/>
    </source>
</evidence>
<proteinExistence type="predicted"/>
<reference evidence="1 2" key="1">
    <citation type="submission" date="2020-03" db="EMBL/GenBank/DDBJ databases">
        <title>Dissostichus mawsoni Genome sequencing and assembly.</title>
        <authorList>
            <person name="Park H."/>
        </authorList>
    </citation>
    <scope>NUCLEOTIDE SEQUENCE [LARGE SCALE GENOMIC DNA]</scope>
    <source>
        <strain evidence="1">DM0001</strain>
        <tissue evidence="1">Muscle</tissue>
    </source>
</reference>
<gene>
    <name evidence="1" type="ORF">F7725_002846</name>
</gene>